<dbReference type="Proteomes" id="UP000245216">
    <property type="component" value="Unassembled WGS sequence"/>
</dbReference>
<dbReference type="Gene3D" id="1.25.40.590">
    <property type="entry name" value="Type IV / VI secretion system, DotU"/>
    <property type="match status" value="1"/>
</dbReference>
<evidence type="ECO:0000259" key="4">
    <source>
        <dbReference type="PROSITE" id="PS51123"/>
    </source>
</evidence>
<dbReference type="EMBL" id="QEXO01000003">
    <property type="protein sequence ID" value="PWE14002.1"/>
    <property type="molecule type" value="Genomic_DNA"/>
</dbReference>
<evidence type="ECO:0000256" key="2">
    <source>
        <dbReference type="SAM" id="MobiDB-lite"/>
    </source>
</evidence>
<dbReference type="NCBIfam" id="NF005444">
    <property type="entry name" value="PRK07033.1"/>
    <property type="match status" value="1"/>
</dbReference>
<dbReference type="NCBIfam" id="TIGR03350">
    <property type="entry name" value="type_VI_ompA"/>
    <property type="match status" value="1"/>
</dbReference>
<organism evidence="5 6">
    <name type="scientific">Alcaligenes faecalis</name>
    <dbReference type="NCBI Taxonomy" id="511"/>
    <lineage>
        <taxon>Bacteria</taxon>
        <taxon>Pseudomonadati</taxon>
        <taxon>Pseudomonadota</taxon>
        <taxon>Betaproteobacteria</taxon>
        <taxon>Burkholderiales</taxon>
        <taxon>Alcaligenaceae</taxon>
        <taxon>Alcaligenes</taxon>
    </lineage>
</organism>
<dbReference type="InterPro" id="IPR036737">
    <property type="entry name" value="OmpA-like_sf"/>
</dbReference>
<sequence>MNETVSWSNGPVPDERRSRADAPRFVAQGANPLLEAANPLLVMVSDIRHSARHADPAGLRAKLVAEIRQFELRAQAVPVANETILAARYCLCTTLDEAAALTPWGQAGVWSSHTLLVTFHNETWGGEKFFQLLDKLMQSPAAHLQLLELMYFCLALGFQGRYRVHEQGASQLETVRQRLYMSLRQYGQTVPAALSPHWRDNPAQKVGKPLPVPIWVAVCVALLLCLLMYLGASLLLNRQSDQAFEDIVALRLPALQTQGQPPTSSVVPPAPLALAELLAPEVAEGLLTVRDQADRSVIILRGDGLFDSGADQIRAPLLPVIARIADAVEAAPGLVLVDGYTDNVPIRSVRFPSNFHLSQARADSVKAVLQERLSQPERVRAQGRADAAPVADNGTAQGRAQNRRVEITIVPLSKEAGQ</sequence>
<protein>
    <submittedName>
        <fullName evidence="5">Type VI secretion system protein TssL</fullName>
    </submittedName>
</protein>
<feature type="domain" description="OmpA-like" evidence="4">
    <location>
        <begin position="293"/>
        <end position="413"/>
    </location>
</feature>
<reference evidence="5 6" key="1">
    <citation type="submission" date="2018-05" db="EMBL/GenBank/DDBJ databases">
        <title>Genome Sequence of an Efficient Indole-Degrading Bacterium, Alcaligenes sp.YBY.</title>
        <authorList>
            <person name="Yang B."/>
        </authorList>
    </citation>
    <scope>NUCLEOTIDE SEQUENCE [LARGE SCALE GENOMIC DNA]</scope>
    <source>
        <strain evidence="5 6">YBY</strain>
    </source>
</reference>
<keyword evidence="3" id="KW-1133">Transmembrane helix</keyword>
<dbReference type="NCBIfam" id="NF038228">
    <property type="entry name" value="IcmH_DotU_IVB"/>
    <property type="match status" value="1"/>
</dbReference>
<dbReference type="PROSITE" id="PS51123">
    <property type="entry name" value="OMPA_2"/>
    <property type="match status" value="1"/>
</dbReference>
<evidence type="ECO:0000256" key="1">
    <source>
        <dbReference type="PROSITE-ProRule" id="PRU00473"/>
    </source>
</evidence>
<dbReference type="InterPro" id="IPR038522">
    <property type="entry name" value="T4/T6SS_DotU_sf"/>
</dbReference>
<feature type="region of interest" description="Disordered" evidence="2">
    <location>
        <begin position="1"/>
        <end position="21"/>
    </location>
</feature>
<dbReference type="RefSeq" id="WP_109089252.1">
    <property type="nucleotide sequence ID" value="NZ_QEXO01000003.1"/>
</dbReference>
<evidence type="ECO:0000256" key="3">
    <source>
        <dbReference type="SAM" id="Phobius"/>
    </source>
</evidence>
<keyword evidence="1 3" id="KW-0472">Membrane</keyword>
<dbReference type="Pfam" id="PF09850">
    <property type="entry name" value="DotU"/>
    <property type="match status" value="1"/>
</dbReference>
<name>A0A2U2BJ35_ALCFA</name>
<reference evidence="5 6" key="2">
    <citation type="submission" date="2018-05" db="EMBL/GenBank/DDBJ databases">
        <authorList>
            <person name="Lanie J.A."/>
            <person name="Ng W.-L."/>
            <person name="Kazmierczak K.M."/>
            <person name="Andrzejewski T.M."/>
            <person name="Davidsen T.M."/>
            <person name="Wayne K.J."/>
            <person name="Tettelin H."/>
            <person name="Glass J.I."/>
            <person name="Rusch D."/>
            <person name="Podicherti R."/>
            <person name="Tsui H.-C.T."/>
            <person name="Winkler M.E."/>
        </authorList>
    </citation>
    <scope>NUCLEOTIDE SEQUENCE [LARGE SCALE GENOMIC DNA]</scope>
    <source>
        <strain evidence="5 6">YBY</strain>
    </source>
</reference>
<dbReference type="AlphaFoldDB" id="A0A2U2BJ35"/>
<keyword evidence="3" id="KW-0812">Transmembrane</keyword>
<dbReference type="InterPro" id="IPR017733">
    <property type="entry name" value="OmpA-like_dom_proteobacteria"/>
</dbReference>
<dbReference type="SUPFAM" id="SSF103088">
    <property type="entry name" value="OmpA-like"/>
    <property type="match status" value="1"/>
</dbReference>
<dbReference type="STRING" id="511.UZ73_12295"/>
<dbReference type="InterPro" id="IPR017732">
    <property type="entry name" value="T4/T6SS_DotU"/>
</dbReference>
<feature type="transmembrane region" description="Helical" evidence="3">
    <location>
        <begin position="214"/>
        <end position="236"/>
    </location>
</feature>
<dbReference type="NCBIfam" id="TIGR03349">
    <property type="entry name" value="IV_VI_DotU"/>
    <property type="match status" value="1"/>
</dbReference>
<dbReference type="Pfam" id="PF00691">
    <property type="entry name" value="OmpA"/>
    <property type="match status" value="1"/>
</dbReference>
<dbReference type="PANTHER" id="PTHR38033">
    <property type="entry name" value="MEMBRANE PROTEIN-RELATED"/>
    <property type="match status" value="1"/>
</dbReference>
<dbReference type="GO" id="GO:0016020">
    <property type="term" value="C:membrane"/>
    <property type="evidence" value="ECO:0007669"/>
    <property type="project" value="UniProtKB-UniRule"/>
</dbReference>
<evidence type="ECO:0000313" key="5">
    <source>
        <dbReference type="EMBL" id="PWE14002.1"/>
    </source>
</evidence>
<accession>A0A2U2BJ35</accession>
<dbReference type="InterPro" id="IPR006665">
    <property type="entry name" value="OmpA-like"/>
</dbReference>
<dbReference type="Gene3D" id="3.30.1330.60">
    <property type="entry name" value="OmpA-like domain"/>
    <property type="match status" value="1"/>
</dbReference>
<dbReference type="CDD" id="cd07185">
    <property type="entry name" value="OmpA_C-like"/>
    <property type="match status" value="1"/>
</dbReference>
<gene>
    <name evidence="5" type="ORF">DF183_12665</name>
</gene>
<dbReference type="PANTHER" id="PTHR38033:SF1">
    <property type="entry name" value="DOTU FAMILY TYPE IV_VI SECRETION SYSTEM PROTEIN"/>
    <property type="match status" value="1"/>
</dbReference>
<evidence type="ECO:0000313" key="6">
    <source>
        <dbReference type="Proteomes" id="UP000245216"/>
    </source>
</evidence>
<comment type="caution">
    <text evidence="5">The sequence shown here is derived from an EMBL/GenBank/DDBJ whole genome shotgun (WGS) entry which is preliminary data.</text>
</comment>
<proteinExistence type="predicted"/>